<feature type="region of interest" description="Disordered" evidence="4">
    <location>
        <begin position="514"/>
        <end position="538"/>
    </location>
</feature>
<gene>
    <name evidence="6" type="ORF">F2Q69_00027132</name>
</gene>
<comment type="caution">
    <text evidence="6">The sequence shown here is derived from an EMBL/GenBank/DDBJ whole genome shotgun (WGS) entry which is preliminary data.</text>
</comment>
<feature type="compositionally biased region" description="Basic and acidic residues" evidence="4">
    <location>
        <begin position="520"/>
        <end position="531"/>
    </location>
</feature>
<feature type="region of interest" description="Disordered" evidence="4">
    <location>
        <begin position="337"/>
        <end position="393"/>
    </location>
</feature>
<feature type="compositionally biased region" description="Polar residues" evidence="4">
    <location>
        <begin position="462"/>
        <end position="473"/>
    </location>
</feature>
<name>A0A8S9S9Y5_BRACR</name>
<proteinExistence type="inferred from homology"/>
<dbReference type="Pfam" id="PF09331">
    <property type="entry name" value="DUF1985"/>
    <property type="match status" value="1"/>
</dbReference>
<comment type="similarity">
    <text evidence="1">Belongs to the peptidase C48 family.</text>
</comment>
<dbReference type="PROSITE" id="PS50600">
    <property type="entry name" value="ULP_PROTEASE"/>
    <property type="match status" value="1"/>
</dbReference>
<feature type="region of interest" description="Disordered" evidence="4">
    <location>
        <begin position="426"/>
        <end position="473"/>
    </location>
</feature>
<evidence type="ECO:0000256" key="1">
    <source>
        <dbReference type="ARBA" id="ARBA00005234"/>
    </source>
</evidence>
<dbReference type="InterPro" id="IPR038765">
    <property type="entry name" value="Papain-like_cys_pep_sf"/>
</dbReference>
<keyword evidence="3" id="KW-0378">Hydrolase</keyword>
<organism evidence="6 7">
    <name type="scientific">Brassica cretica</name>
    <name type="common">Mustard</name>
    <dbReference type="NCBI Taxonomy" id="69181"/>
    <lineage>
        <taxon>Eukaryota</taxon>
        <taxon>Viridiplantae</taxon>
        <taxon>Streptophyta</taxon>
        <taxon>Embryophyta</taxon>
        <taxon>Tracheophyta</taxon>
        <taxon>Spermatophyta</taxon>
        <taxon>Magnoliopsida</taxon>
        <taxon>eudicotyledons</taxon>
        <taxon>Gunneridae</taxon>
        <taxon>Pentapetalae</taxon>
        <taxon>rosids</taxon>
        <taxon>malvids</taxon>
        <taxon>Brassicales</taxon>
        <taxon>Brassicaceae</taxon>
        <taxon>Brassiceae</taxon>
        <taxon>Brassica</taxon>
    </lineage>
</organism>
<dbReference type="SUPFAM" id="SSF54001">
    <property type="entry name" value="Cysteine proteinases"/>
    <property type="match status" value="1"/>
</dbReference>
<evidence type="ECO:0000256" key="3">
    <source>
        <dbReference type="ARBA" id="ARBA00022801"/>
    </source>
</evidence>
<dbReference type="GO" id="GO:0006508">
    <property type="term" value="P:proteolysis"/>
    <property type="evidence" value="ECO:0007669"/>
    <property type="project" value="UniProtKB-KW"/>
</dbReference>
<dbReference type="InterPro" id="IPR003653">
    <property type="entry name" value="Peptidase_C48_C"/>
</dbReference>
<feature type="domain" description="Ubiquitin-like protease family profile" evidence="5">
    <location>
        <begin position="718"/>
        <end position="936"/>
    </location>
</feature>
<feature type="compositionally biased region" description="Basic and acidic residues" evidence="4">
    <location>
        <begin position="426"/>
        <end position="436"/>
    </location>
</feature>
<dbReference type="InterPro" id="IPR015410">
    <property type="entry name" value="DUF1985"/>
</dbReference>
<evidence type="ECO:0000256" key="2">
    <source>
        <dbReference type="ARBA" id="ARBA00022670"/>
    </source>
</evidence>
<dbReference type="GO" id="GO:0008234">
    <property type="term" value="F:cysteine-type peptidase activity"/>
    <property type="evidence" value="ECO:0007669"/>
    <property type="project" value="InterPro"/>
</dbReference>
<feature type="compositionally biased region" description="Low complexity" evidence="4">
    <location>
        <begin position="444"/>
        <end position="455"/>
    </location>
</feature>
<sequence>MISFHWFSYSSSSSIRINPEGKPLGRFVIGETDVETLLGASDYALEILAKQLTAISSGSKENDRNEGGCDVFLEGEEPQVTQINNNCRIDYIIRKFKAWLPKELDVVQKDPFFPQIFKLHKNGLGYSARVIHSFLRRELVTYKLHELWFVFARRPLRFSLQEFHAVTGFECNTRISDKEDVKKWRNADRIRLIYLAIILCVVLARDEKVNIPLKYITVVMDLERVRKHPWGVAAYDLLCTSVAKNRDKLKDKTTSYVLDGFSYVLQIWVMETVPKIGKLCGKKTGQGFKNGPRCINWMGAAKVSYEEIIWLEEIITPEAFRRADEVEDDRIQVKEAMNFEADESDEDFQTPKGSKNVGARSKKGKKRLPDRGMDKRKHKVLSSGPKQAPFNEDMKPFVTQLFEHNFSGMERRLQKQMAETFEQMRTELKDSRKEPSVEVELGEPSPTKPSTSQTPLRRSTRGDASQTPFDVNFSQADDMGRWIGTQGVERLSQASYVPDFDLCQTKKEDDWWTPMTSVRGSKDKPVKKEKAAPPPSQWEKWCKGTSQGLQLSDSPLPEDASPEASLYTISEDYKSSKCWKMAWKRVMFIWRVNTTLNRWAPSRVAFMSAMFCLQLDDAYNKFLPNKKSYQLPDFLLWYGRGELPSHGQTDLVWGVDVDRLYFPMIGDIVPEFLIKVSFLCSLAPPPSQWEKWCKGKGQGLQLSDSPLPQDASPQASLYYISEESWKGFTEWALNPIPLTIGPTCFNLSVATRVVSAGKLLGNEEMDAVMFIWHVNTTLTRWAPRRVVFMSAMFCLQVDAAYKKFLPNKKAYQLPDFLLGYGRGELPSHVQTDLVWGVDVDRLYFPLFVNGNHWIGVCVNIMEKKVEVFDCGRGKNRQYVEKFAAIIPRIVKAVGPPERQKQLLLSSYSIVDVPMKLRLNKTCRDCGAYALKHLECSLLGLDVSLVDDEIIMGCRQKIGVDLWEAAHDPIFAEVMTRYVPSPWERSEVFDLEDD</sequence>
<evidence type="ECO:0000313" key="6">
    <source>
        <dbReference type="EMBL" id="KAF3588809.1"/>
    </source>
</evidence>
<protein>
    <recommendedName>
        <fullName evidence="5">Ubiquitin-like protease family profile domain-containing protein</fullName>
    </recommendedName>
</protein>
<dbReference type="PANTHER" id="PTHR48449">
    <property type="entry name" value="DUF1985 DOMAIN-CONTAINING PROTEIN"/>
    <property type="match status" value="1"/>
</dbReference>
<evidence type="ECO:0000259" key="5">
    <source>
        <dbReference type="PROSITE" id="PS50600"/>
    </source>
</evidence>
<dbReference type="EMBL" id="QGKX02000088">
    <property type="protein sequence ID" value="KAF3588809.1"/>
    <property type="molecule type" value="Genomic_DNA"/>
</dbReference>
<evidence type="ECO:0000256" key="4">
    <source>
        <dbReference type="SAM" id="MobiDB-lite"/>
    </source>
</evidence>
<accession>A0A8S9S9Y5</accession>
<keyword evidence="2" id="KW-0645">Protease</keyword>
<dbReference type="Pfam" id="PF02902">
    <property type="entry name" value="Peptidase_C48"/>
    <property type="match status" value="1"/>
</dbReference>
<dbReference type="PANTHER" id="PTHR48449:SF1">
    <property type="entry name" value="DUF1985 DOMAIN-CONTAINING PROTEIN"/>
    <property type="match status" value="1"/>
</dbReference>
<dbReference type="AlphaFoldDB" id="A0A8S9S9Y5"/>
<evidence type="ECO:0000313" key="7">
    <source>
        <dbReference type="Proteomes" id="UP000712600"/>
    </source>
</evidence>
<reference evidence="6" key="1">
    <citation type="submission" date="2019-12" db="EMBL/GenBank/DDBJ databases">
        <title>Genome sequencing and annotation of Brassica cretica.</title>
        <authorList>
            <person name="Studholme D.J."/>
            <person name="Sarris P."/>
        </authorList>
    </citation>
    <scope>NUCLEOTIDE SEQUENCE</scope>
    <source>
        <strain evidence="6">PFS-109/04</strain>
        <tissue evidence="6">Leaf</tissue>
    </source>
</reference>
<dbReference type="Proteomes" id="UP000712600">
    <property type="component" value="Unassembled WGS sequence"/>
</dbReference>
<dbReference type="Gene3D" id="3.40.395.10">
    <property type="entry name" value="Adenoviral Proteinase, Chain A"/>
    <property type="match status" value="1"/>
</dbReference>